<dbReference type="Pfam" id="PF22669">
    <property type="entry name" value="Exo_endo_phos2"/>
    <property type="match status" value="1"/>
</dbReference>
<proteinExistence type="predicted"/>
<gene>
    <name evidence="3" type="ORF">K7432_016027</name>
</gene>
<feature type="compositionally biased region" description="Basic residues" evidence="1">
    <location>
        <begin position="101"/>
        <end position="110"/>
    </location>
</feature>
<evidence type="ECO:0000313" key="4">
    <source>
        <dbReference type="Proteomes" id="UP001479436"/>
    </source>
</evidence>
<protein>
    <recommendedName>
        <fullName evidence="2">Inositol polyphosphate-related phosphatase domain-containing protein</fullName>
    </recommendedName>
</protein>
<feature type="non-terminal residue" evidence="3">
    <location>
        <position position="1"/>
    </location>
</feature>
<feature type="compositionally biased region" description="Low complexity" evidence="1">
    <location>
        <begin position="20"/>
        <end position="31"/>
    </location>
</feature>
<comment type="caution">
    <text evidence="3">The sequence shown here is derived from an EMBL/GenBank/DDBJ whole genome shotgun (WGS) entry which is preliminary data.</text>
</comment>
<dbReference type="PANTHER" id="PTHR11200">
    <property type="entry name" value="INOSITOL 5-PHOSPHATASE"/>
    <property type="match status" value="1"/>
</dbReference>
<evidence type="ECO:0000259" key="2">
    <source>
        <dbReference type="SMART" id="SM00128"/>
    </source>
</evidence>
<name>A0ABR2WFB6_9FUNG</name>
<organism evidence="3 4">
    <name type="scientific">Basidiobolus ranarum</name>
    <dbReference type="NCBI Taxonomy" id="34480"/>
    <lineage>
        <taxon>Eukaryota</taxon>
        <taxon>Fungi</taxon>
        <taxon>Fungi incertae sedis</taxon>
        <taxon>Zoopagomycota</taxon>
        <taxon>Entomophthoromycotina</taxon>
        <taxon>Basidiobolomycetes</taxon>
        <taxon>Basidiobolales</taxon>
        <taxon>Basidiobolaceae</taxon>
        <taxon>Basidiobolus</taxon>
    </lineage>
</organism>
<dbReference type="InterPro" id="IPR036691">
    <property type="entry name" value="Endo/exonu/phosph_ase_sf"/>
</dbReference>
<dbReference type="Gene3D" id="3.60.10.10">
    <property type="entry name" value="Endonuclease/exonuclease/phosphatase"/>
    <property type="match status" value="1"/>
</dbReference>
<dbReference type="InterPro" id="IPR046985">
    <property type="entry name" value="IP5"/>
</dbReference>
<dbReference type="EMBL" id="JASJQH010002417">
    <property type="protein sequence ID" value="KAK9760208.1"/>
    <property type="molecule type" value="Genomic_DNA"/>
</dbReference>
<reference evidence="3 4" key="1">
    <citation type="submission" date="2023-04" db="EMBL/GenBank/DDBJ databases">
        <title>Genome of Basidiobolus ranarum AG-B5.</title>
        <authorList>
            <person name="Stajich J.E."/>
            <person name="Carter-House D."/>
            <person name="Gryganskyi A."/>
        </authorList>
    </citation>
    <scope>NUCLEOTIDE SEQUENCE [LARGE SCALE GENOMIC DNA]</scope>
    <source>
        <strain evidence="3 4">AG-B5</strain>
    </source>
</reference>
<accession>A0ABR2WFB6</accession>
<feature type="region of interest" description="Disordered" evidence="1">
    <location>
        <begin position="101"/>
        <end position="135"/>
    </location>
</feature>
<evidence type="ECO:0000256" key="1">
    <source>
        <dbReference type="SAM" id="MobiDB-lite"/>
    </source>
</evidence>
<dbReference type="InterPro" id="IPR000300">
    <property type="entry name" value="IPPc"/>
</dbReference>
<keyword evidence="4" id="KW-1185">Reference proteome</keyword>
<feature type="region of interest" description="Disordered" evidence="1">
    <location>
        <begin position="1"/>
        <end position="62"/>
    </location>
</feature>
<feature type="compositionally biased region" description="Polar residues" evidence="1">
    <location>
        <begin position="41"/>
        <end position="62"/>
    </location>
</feature>
<dbReference type="PANTHER" id="PTHR11200:SF275">
    <property type="entry name" value="LD06095P"/>
    <property type="match status" value="1"/>
</dbReference>
<feature type="domain" description="Inositol polyphosphate-related phosphatase" evidence="2">
    <location>
        <begin position="190"/>
        <end position="523"/>
    </location>
</feature>
<dbReference type="SMART" id="SM00128">
    <property type="entry name" value="IPPc"/>
    <property type="match status" value="1"/>
</dbReference>
<dbReference type="Proteomes" id="UP001479436">
    <property type="component" value="Unassembled WGS sequence"/>
</dbReference>
<dbReference type="SUPFAM" id="SSF56219">
    <property type="entry name" value="DNase I-like"/>
    <property type="match status" value="1"/>
</dbReference>
<evidence type="ECO:0000313" key="3">
    <source>
        <dbReference type="EMBL" id="KAK9760208.1"/>
    </source>
</evidence>
<sequence>SLFTPGQSHKKREFSLHTINKSNSSSTSSKSTELEEDKSDTISTEITSSLSQDNDELSTSNVACKVKRSNGVREPFAPVRSEQRNSEETKRIRWEERQRIRKERRKRKKKLAELDRRKSLPAPKSQIRTDDGEQESTINISSSTVRYPTISKSVRNFFSAFETVLQTSKYKEAQRYSALFDHPNETPDKDSLKVYVGTWNMYGKPAPKTLHPFIETPTRAQPSITPYLSTKLTHPYHLLVIGTQECQRPISESVLFPSKEEWENQLIELLGPQYVLVKTETMVALHLAVFVWKECKHWIKAKHSGQVATGIGGVIANKGGVGISLLFGTTSFLFINSHFTAHEHKVVERNYDYRRIEKELRLDGYIPTDEKAAFASDRFDYTFWFGDLNYRVAEKRSVIDTKLREGDLKYLHAREQLMIERQNGNVFNGFEEGPVNFPPTYKFDVVPHSPSSLSPDDNGEQFSGSDIYDSSSKARIPSWTDRVLYKGKGGKVKVDQYTSIMNMRGSDHKPVVGIFSVEFDWRKELILELQKSFEQGTVAQTIEQQRDLMLAKLAKEQNSFCAMQ</sequence>